<feature type="binding site" evidence="3">
    <location>
        <begin position="87"/>
        <end position="90"/>
    </location>
    <ligand>
        <name>substrate</name>
    </ligand>
</feature>
<feature type="binding site" evidence="3">
    <location>
        <begin position="32"/>
        <end position="35"/>
    </location>
    <ligand>
        <name>substrate</name>
    </ligand>
</feature>
<dbReference type="InterPro" id="IPR037171">
    <property type="entry name" value="NagB/RpiA_transferase-like"/>
</dbReference>
<dbReference type="PANTHER" id="PTHR11934:SF0">
    <property type="entry name" value="RIBOSE-5-PHOSPHATE ISOMERASE"/>
    <property type="match status" value="1"/>
</dbReference>
<dbReference type="Gene3D" id="3.30.70.260">
    <property type="match status" value="1"/>
</dbReference>
<keyword evidence="2 3" id="KW-0413">Isomerase</keyword>
<dbReference type="NCBIfam" id="NF001924">
    <property type="entry name" value="PRK00702.1"/>
    <property type="match status" value="1"/>
</dbReference>
<dbReference type="HAMAP" id="MF_00170">
    <property type="entry name" value="Rib_5P_isom_A"/>
    <property type="match status" value="1"/>
</dbReference>
<dbReference type="SUPFAM" id="SSF75445">
    <property type="entry name" value="D-ribose-5-phosphate isomerase (RpiA), lid domain"/>
    <property type="match status" value="1"/>
</dbReference>
<comment type="pathway">
    <text evidence="3">Carbohydrate degradation; pentose phosphate pathway; D-ribose 5-phosphate from D-ribulose 5-phosphate (non-oxidative stage): step 1/1.</text>
</comment>
<evidence type="ECO:0000313" key="5">
    <source>
        <dbReference type="Proteomes" id="UP000554342"/>
    </source>
</evidence>
<name>A0A840YWK6_9SPHN</name>
<dbReference type="InterPro" id="IPR020672">
    <property type="entry name" value="Ribose5P_isomerase_typA_subgr"/>
</dbReference>
<dbReference type="AlphaFoldDB" id="A0A840YWK6"/>
<evidence type="ECO:0000256" key="2">
    <source>
        <dbReference type="ARBA" id="ARBA00023235"/>
    </source>
</evidence>
<dbReference type="RefSeq" id="WP_184001642.1">
    <property type="nucleotide sequence ID" value="NZ_BAABIF010000004.1"/>
</dbReference>
<dbReference type="PANTHER" id="PTHR11934">
    <property type="entry name" value="RIBOSE-5-PHOSPHATE ISOMERASE"/>
    <property type="match status" value="1"/>
</dbReference>
<dbReference type="GO" id="GO:0004751">
    <property type="term" value="F:ribose-5-phosphate isomerase activity"/>
    <property type="evidence" value="ECO:0007669"/>
    <property type="project" value="UniProtKB-UniRule"/>
</dbReference>
<dbReference type="Pfam" id="PF06026">
    <property type="entry name" value="Rib_5-P_isom_A"/>
    <property type="match status" value="1"/>
</dbReference>
<dbReference type="GO" id="GO:0006014">
    <property type="term" value="P:D-ribose metabolic process"/>
    <property type="evidence" value="ECO:0007669"/>
    <property type="project" value="TreeGrafter"/>
</dbReference>
<dbReference type="EC" id="5.3.1.6" evidence="3"/>
<evidence type="ECO:0000256" key="1">
    <source>
        <dbReference type="ARBA" id="ARBA00001713"/>
    </source>
</evidence>
<comment type="caution">
    <text evidence="4">The sequence shown here is derived from an EMBL/GenBank/DDBJ whole genome shotgun (WGS) entry which is preliminary data.</text>
</comment>
<sequence>MIGADPIDTCKRAAAEAAVAQVRDGMAVGLGSGTTAAFAIKALGRRVADGLTITAAATSGRSADLARASGIVVRDFATLATLDIAIDGVDEIDPDLRAIKGAGGALLREKIIATAATRMIAIADDRKPVARLGHAALPVEILPFATAFVTARIEALGGQPVLRMADGAPYRTDQGNPILDCRFPDMADPQALADALATLPGVLAHGLFLTEIDELSVAGPDGVDHRKRG</sequence>
<dbReference type="GO" id="GO:0005829">
    <property type="term" value="C:cytosol"/>
    <property type="evidence" value="ECO:0007669"/>
    <property type="project" value="TreeGrafter"/>
</dbReference>
<organism evidence="4 5">
    <name type="scientific">Stakelama sediminis</name>
    <dbReference type="NCBI Taxonomy" id="463200"/>
    <lineage>
        <taxon>Bacteria</taxon>
        <taxon>Pseudomonadati</taxon>
        <taxon>Pseudomonadota</taxon>
        <taxon>Alphaproteobacteria</taxon>
        <taxon>Sphingomonadales</taxon>
        <taxon>Sphingomonadaceae</taxon>
        <taxon>Stakelama</taxon>
    </lineage>
</organism>
<dbReference type="SUPFAM" id="SSF100950">
    <property type="entry name" value="NagB/RpiA/CoA transferase-like"/>
    <property type="match status" value="1"/>
</dbReference>
<dbReference type="Proteomes" id="UP000554342">
    <property type="component" value="Unassembled WGS sequence"/>
</dbReference>
<dbReference type="GO" id="GO:0009052">
    <property type="term" value="P:pentose-phosphate shunt, non-oxidative branch"/>
    <property type="evidence" value="ECO:0007669"/>
    <property type="project" value="UniProtKB-UniRule"/>
</dbReference>
<evidence type="ECO:0000256" key="3">
    <source>
        <dbReference type="HAMAP-Rule" id="MF_00170"/>
    </source>
</evidence>
<reference evidence="4 5" key="1">
    <citation type="submission" date="2020-08" db="EMBL/GenBank/DDBJ databases">
        <title>Genomic Encyclopedia of Type Strains, Phase IV (KMG-IV): sequencing the most valuable type-strain genomes for metagenomic binning, comparative biology and taxonomic classification.</title>
        <authorList>
            <person name="Goeker M."/>
        </authorList>
    </citation>
    <scope>NUCLEOTIDE SEQUENCE [LARGE SCALE GENOMIC DNA]</scope>
    <source>
        <strain evidence="4 5">DSM 27203</strain>
    </source>
</reference>
<dbReference type="Gene3D" id="3.40.50.1360">
    <property type="match status" value="1"/>
</dbReference>
<dbReference type="UniPathway" id="UPA00115">
    <property type="reaction ID" value="UER00412"/>
</dbReference>
<feature type="binding site" evidence="3">
    <location>
        <position position="127"/>
    </location>
    <ligand>
        <name>substrate</name>
    </ligand>
</feature>
<evidence type="ECO:0000313" key="4">
    <source>
        <dbReference type="EMBL" id="MBB5717940.1"/>
    </source>
</evidence>
<accession>A0A840YWK6</accession>
<dbReference type="FunFam" id="3.40.50.1360:FF:000001">
    <property type="entry name" value="Ribose-5-phosphate isomerase A"/>
    <property type="match status" value="1"/>
</dbReference>
<dbReference type="EMBL" id="JACIJI010000001">
    <property type="protein sequence ID" value="MBB5717940.1"/>
    <property type="molecule type" value="Genomic_DNA"/>
</dbReference>
<dbReference type="InterPro" id="IPR004788">
    <property type="entry name" value="Ribose5P_isomerase_type_A"/>
</dbReference>
<dbReference type="CDD" id="cd01398">
    <property type="entry name" value="RPI_A"/>
    <property type="match status" value="1"/>
</dbReference>
<keyword evidence="5" id="KW-1185">Reference proteome</keyword>
<comment type="function">
    <text evidence="3">Catalyzes the reversible conversion of ribose-5-phosphate to ribulose 5-phosphate.</text>
</comment>
<gene>
    <name evidence="3" type="primary">rpiA</name>
    <name evidence="4" type="ORF">FHR23_000847</name>
</gene>
<feature type="binding site" evidence="3">
    <location>
        <begin position="100"/>
        <end position="103"/>
    </location>
    <ligand>
        <name>substrate</name>
    </ligand>
</feature>
<comment type="catalytic activity">
    <reaction evidence="1 3">
        <text>aldehydo-D-ribose 5-phosphate = D-ribulose 5-phosphate</text>
        <dbReference type="Rhea" id="RHEA:14657"/>
        <dbReference type="ChEBI" id="CHEBI:58121"/>
        <dbReference type="ChEBI" id="CHEBI:58273"/>
        <dbReference type="EC" id="5.3.1.6"/>
    </reaction>
</comment>
<dbReference type="NCBIfam" id="TIGR00021">
    <property type="entry name" value="rpiA"/>
    <property type="match status" value="1"/>
</dbReference>
<comment type="similarity">
    <text evidence="3">Belongs to the ribose 5-phosphate isomerase family.</text>
</comment>
<protein>
    <recommendedName>
        <fullName evidence="3">Ribose-5-phosphate isomerase A</fullName>
        <ecNumber evidence="3">5.3.1.6</ecNumber>
    </recommendedName>
    <alternativeName>
        <fullName evidence="3">Phosphoriboisomerase A</fullName>
        <shortName evidence="3">PRI</shortName>
    </alternativeName>
</protein>
<proteinExistence type="inferred from homology"/>
<comment type="subunit">
    <text evidence="3">Homodimer.</text>
</comment>
<feature type="active site" description="Proton acceptor" evidence="3">
    <location>
        <position position="109"/>
    </location>
</feature>